<dbReference type="GO" id="GO:0000226">
    <property type="term" value="P:microtubule cytoskeleton organization"/>
    <property type="evidence" value="ECO:0007669"/>
    <property type="project" value="InterPro"/>
</dbReference>
<keyword evidence="3" id="KW-0963">Cytoplasm</keyword>
<organism evidence="8 9">
    <name type="scientific">Larinioides sclopetarius</name>
    <dbReference type="NCBI Taxonomy" id="280406"/>
    <lineage>
        <taxon>Eukaryota</taxon>
        <taxon>Metazoa</taxon>
        <taxon>Ecdysozoa</taxon>
        <taxon>Arthropoda</taxon>
        <taxon>Chelicerata</taxon>
        <taxon>Arachnida</taxon>
        <taxon>Araneae</taxon>
        <taxon>Araneomorphae</taxon>
        <taxon>Entelegynae</taxon>
        <taxon>Araneoidea</taxon>
        <taxon>Araneidae</taxon>
        <taxon>Larinioides</taxon>
    </lineage>
</organism>
<feature type="compositionally biased region" description="Polar residues" evidence="7">
    <location>
        <begin position="389"/>
        <end position="406"/>
    </location>
</feature>
<keyword evidence="9" id="KW-1185">Reference proteome</keyword>
<feature type="compositionally biased region" description="Basic and acidic residues" evidence="7">
    <location>
        <begin position="651"/>
        <end position="676"/>
    </location>
</feature>
<feature type="compositionally biased region" description="Polar residues" evidence="7">
    <location>
        <begin position="21"/>
        <end position="39"/>
    </location>
</feature>
<feature type="region of interest" description="Disordered" evidence="7">
    <location>
        <begin position="384"/>
        <end position="406"/>
    </location>
</feature>
<proteinExistence type="inferred from homology"/>
<evidence type="ECO:0000256" key="4">
    <source>
        <dbReference type="ARBA" id="ARBA00023054"/>
    </source>
</evidence>
<feature type="compositionally biased region" description="Basic and acidic residues" evidence="7">
    <location>
        <begin position="65"/>
        <end position="89"/>
    </location>
</feature>
<gene>
    <name evidence="8" type="ORF">LARSCL_LOCUS9206</name>
</gene>
<accession>A0AAV2A083</accession>
<comment type="similarity">
    <text evidence="2">Belongs to the MAP7 family.</text>
</comment>
<evidence type="ECO:0000256" key="6">
    <source>
        <dbReference type="SAM" id="Coils"/>
    </source>
</evidence>
<evidence type="ECO:0000256" key="5">
    <source>
        <dbReference type="ARBA" id="ARBA00023212"/>
    </source>
</evidence>
<feature type="compositionally biased region" description="Basic and acidic residues" evidence="7">
    <location>
        <begin position="869"/>
        <end position="924"/>
    </location>
</feature>
<keyword evidence="5" id="KW-0206">Cytoskeleton</keyword>
<feature type="coiled-coil region" evidence="6">
    <location>
        <begin position="97"/>
        <end position="156"/>
    </location>
</feature>
<feature type="region of interest" description="Disordered" evidence="7">
    <location>
        <begin position="440"/>
        <end position="460"/>
    </location>
</feature>
<feature type="compositionally biased region" description="Polar residues" evidence="7">
    <location>
        <begin position="1028"/>
        <end position="1037"/>
    </location>
</feature>
<comment type="subcellular location">
    <subcellularLocation>
        <location evidence="1">Cytoplasm</location>
        <location evidence="1">Cytoskeleton</location>
    </subcellularLocation>
</comment>
<feature type="compositionally biased region" description="Low complexity" evidence="7">
    <location>
        <begin position="518"/>
        <end position="539"/>
    </location>
</feature>
<feature type="region of interest" description="Disordered" evidence="7">
    <location>
        <begin position="1"/>
        <end position="89"/>
    </location>
</feature>
<feature type="compositionally biased region" description="Low complexity" evidence="7">
    <location>
        <begin position="1038"/>
        <end position="1053"/>
    </location>
</feature>
<protein>
    <recommendedName>
        <fullName evidence="10">Ensconsin-like</fullName>
    </recommendedName>
</protein>
<sequence>MASVQNIGINGEKIKAENERIFSTTGMSKETSPSPLSKAQHTKDSYWFAHSRTGDASPVVNDPKSAGDAKDQQSQKDKEEKIRQFREMQEEERIKRMRDLEQQFQQAKKHREQQEEERRRRIEEARVKEIERRQQVEERKRQIWEAEQERKEAILRRNMEREARIEARRNAQRNSQSYVFGSSTPRTFDLDLAAIGMGRSMNAGSVLMSSVSRRSEERELGPPPRATSACSLDRKFENVSNGDFLLHNDQPDYFRSSSLSPMPSRVSYLSKQIAMQHKSSNEMKACLSMWDSNVQSHRNFFDSPSTGWLVGSGVLVGEDCMSRSMVSLSSSTFRGRKRTDIVPTLTRERSITPHVTPRGNSCMRAVSMTRLDQLAQPRRTYRDPRSFAAGTTTNEGPRTVSPSMSKSMCNLANSNTVGKKTYTPMSSKGSMTRSMLHLVDSPQKENRRLTPSPTMPKSGMRSAQSMMHLAVAPRLTRAARLRAEALAGNRTVSAWNLNKPENDQTSNYLSPAGKDTSRSPSRPQSSMSGTSELSTASSSAVNMRHRPAPRRPRPYSVHGSIVDSSSISTHITKKEPERPTRLTERNTAPKPERANSTSRENSEIKNTRPLTAPKKPIPPPKPVDVAAKTKPHPVPIKDNLRKRGKPSNKPATDENKAPTDKNEKPVVNSERKDVQEKVGTPELIQDLPAADAKPGSAVTSPTTDSDMMLISSDDSKISAVMGSDVDTFSQSVTESDRFVQESTFASLSESNNASINTANNESEVSENKDKDDAVQSIPIKAQQVEPEIPPQSLQEDLKSGIPPQAQQTESLPVAQQKEVKSEIPPAAQQKDVKPETSALTQQKEVKSEIPPQMQTSFSENMPVPSKPRITSEEEARAALAEKRRLAREQAEREAELERQRLEELRRQEEEQRRLEEEEQRRMEEEQIRLAELHRQLEQEKLAKAIEEQKRREKEEQEKKEEEARQKAEREEQERKAREEAERQRLELQEKLRKEEEERAERKRRVEQIMARTRGRAAAAQSPSNPPSDNTLKPAQNAESPSVNSSSSTEVSKVTSIITNGVKDLSLGKSTSLNGTSENHVSSFNSRSFSEAKQVSNNNPLPDILNSENIAKSNGTMVVTDEQSSKISVSNSFDLLSNRTLSANDDKSPQTNGYSSHEEMSCTTSPEENADVGLLIDIQSSQQRSYKSESADFTKLVDVEPTSLDNNVNNENYLINVDDVNSNLFNSGNPFMGFEDSLQKKQDTSVTDLLS</sequence>
<reference evidence="8 9" key="1">
    <citation type="submission" date="2024-04" db="EMBL/GenBank/DDBJ databases">
        <authorList>
            <person name="Rising A."/>
            <person name="Reimegard J."/>
            <person name="Sonavane S."/>
            <person name="Akerstrom W."/>
            <person name="Nylinder S."/>
            <person name="Hedman E."/>
            <person name="Kallberg Y."/>
        </authorList>
    </citation>
    <scope>NUCLEOTIDE SEQUENCE [LARGE SCALE GENOMIC DNA]</scope>
</reference>
<dbReference type="InterPro" id="IPR051483">
    <property type="entry name" value="MAP7_domain-containing"/>
</dbReference>
<evidence type="ECO:0000256" key="7">
    <source>
        <dbReference type="SAM" id="MobiDB-lite"/>
    </source>
</evidence>
<feature type="compositionally biased region" description="Basic and acidic residues" evidence="7">
    <location>
        <begin position="572"/>
        <end position="584"/>
    </location>
</feature>
<evidence type="ECO:0000313" key="9">
    <source>
        <dbReference type="Proteomes" id="UP001497382"/>
    </source>
</evidence>
<dbReference type="GO" id="GO:0015630">
    <property type="term" value="C:microtubule cytoskeleton"/>
    <property type="evidence" value="ECO:0007669"/>
    <property type="project" value="InterPro"/>
</dbReference>
<feature type="compositionally biased region" description="Basic residues" evidence="7">
    <location>
        <begin position="543"/>
        <end position="553"/>
    </location>
</feature>
<dbReference type="InterPro" id="IPR008604">
    <property type="entry name" value="MAP7_fam"/>
</dbReference>
<evidence type="ECO:0008006" key="10">
    <source>
        <dbReference type="Google" id="ProtNLM"/>
    </source>
</evidence>
<dbReference type="PANTHER" id="PTHR15073:SF1">
    <property type="entry name" value="RETICULOCYTE-BINDING PROTEIN HOMOLOG 2A"/>
    <property type="match status" value="1"/>
</dbReference>
<dbReference type="EMBL" id="CAXIEN010000102">
    <property type="protein sequence ID" value="CAL1277402.1"/>
    <property type="molecule type" value="Genomic_DNA"/>
</dbReference>
<name>A0AAV2A083_9ARAC</name>
<evidence type="ECO:0000313" key="8">
    <source>
        <dbReference type="EMBL" id="CAL1277402.1"/>
    </source>
</evidence>
<comment type="caution">
    <text evidence="8">The sequence shown here is derived from an EMBL/GenBank/DDBJ whole genome shotgun (WGS) entry which is preliminary data.</text>
</comment>
<feature type="region of interest" description="Disordered" evidence="7">
    <location>
        <begin position="1139"/>
        <end position="1165"/>
    </location>
</feature>
<feature type="region of interest" description="Disordered" evidence="7">
    <location>
        <begin position="729"/>
        <end position="924"/>
    </location>
</feature>
<dbReference type="PANTHER" id="PTHR15073">
    <property type="entry name" value="MICROTUBULE-ASSOCIATED PROTEIN"/>
    <property type="match status" value="1"/>
</dbReference>
<feature type="region of interest" description="Disordered" evidence="7">
    <location>
        <begin position="496"/>
        <end position="710"/>
    </location>
</feature>
<feature type="compositionally biased region" description="Basic and acidic residues" evidence="7">
    <location>
        <begin position="947"/>
        <end position="1006"/>
    </location>
</feature>
<dbReference type="Proteomes" id="UP001497382">
    <property type="component" value="Unassembled WGS sequence"/>
</dbReference>
<evidence type="ECO:0000256" key="3">
    <source>
        <dbReference type="ARBA" id="ARBA00022490"/>
    </source>
</evidence>
<evidence type="ECO:0000256" key="2">
    <source>
        <dbReference type="ARBA" id="ARBA00007525"/>
    </source>
</evidence>
<evidence type="ECO:0000256" key="1">
    <source>
        <dbReference type="ARBA" id="ARBA00004245"/>
    </source>
</evidence>
<dbReference type="Pfam" id="PF05672">
    <property type="entry name" value="MAP7"/>
    <property type="match status" value="1"/>
</dbReference>
<feature type="region of interest" description="Disordered" evidence="7">
    <location>
        <begin position="947"/>
        <end position="1053"/>
    </location>
</feature>
<keyword evidence="4 6" id="KW-0175">Coiled coil</keyword>
<feature type="compositionally biased region" description="Polar residues" evidence="7">
    <location>
        <begin position="740"/>
        <end position="762"/>
    </location>
</feature>
<dbReference type="AlphaFoldDB" id="A0AAV2A083"/>